<sequence>MDIGDSAPLHEVESMSGFDDLEFHDDSFVPGGSMVQESSPQVAAQYEIFSADGDEPALQAEQDYFVQASSSSLNQTAVDSVTWNGMIASAYGQYKALDETLKFPWEVGACAGVFRNDPPVSFPSIQPFVESIPPQHVDESGVQGDRVSFSLQVGYMHAISDMRDLDYFEEKLEQLELACGKWMDILSTHWEASTVGNQICQDLRSDPSGGEAVETLKACFGTKSPNTLLKRAATLRKYLVWHYNEFNSRGVYVHAFPLVESDVWNFFKWLRVERQQKSRGFTTTSTFLETVRFCKFTVGLQGCDVARRNGVVSEDWIEVLLKVYEEAGLDMTKVPLGPLLPAPKIGGGFCARPLSTQEAARWLRLLLSGTPGSEKIRCHSLKATLLNWCAEAGLDKEVRAVLGHHSTALHGSDIVYSRELQVRPLRKLQMLLKSIRIGLNLEDSVTRNSVGCNPRCDHSEA</sequence>
<name>A0ABP0LTZ7_9DINO</name>
<evidence type="ECO:0000313" key="1">
    <source>
        <dbReference type="EMBL" id="CAK9042685.1"/>
    </source>
</evidence>
<protein>
    <recommendedName>
        <fullName evidence="3">Tyr recombinase domain-containing protein</fullName>
    </recommendedName>
</protein>
<dbReference type="EMBL" id="CAXAMM010018102">
    <property type="protein sequence ID" value="CAK9042685.1"/>
    <property type="molecule type" value="Genomic_DNA"/>
</dbReference>
<keyword evidence="2" id="KW-1185">Reference proteome</keyword>
<proteinExistence type="predicted"/>
<comment type="caution">
    <text evidence="1">The sequence shown here is derived from an EMBL/GenBank/DDBJ whole genome shotgun (WGS) entry which is preliminary data.</text>
</comment>
<dbReference type="Proteomes" id="UP001642464">
    <property type="component" value="Unassembled WGS sequence"/>
</dbReference>
<reference evidence="1 2" key="1">
    <citation type="submission" date="2024-02" db="EMBL/GenBank/DDBJ databases">
        <authorList>
            <person name="Chen Y."/>
            <person name="Shah S."/>
            <person name="Dougan E. K."/>
            <person name="Thang M."/>
            <person name="Chan C."/>
        </authorList>
    </citation>
    <scope>NUCLEOTIDE SEQUENCE [LARGE SCALE GENOMIC DNA]</scope>
</reference>
<gene>
    <name evidence="1" type="ORF">SCF082_LOCUS24533</name>
</gene>
<evidence type="ECO:0000313" key="2">
    <source>
        <dbReference type="Proteomes" id="UP001642464"/>
    </source>
</evidence>
<evidence type="ECO:0008006" key="3">
    <source>
        <dbReference type="Google" id="ProtNLM"/>
    </source>
</evidence>
<organism evidence="1 2">
    <name type="scientific">Durusdinium trenchii</name>
    <dbReference type="NCBI Taxonomy" id="1381693"/>
    <lineage>
        <taxon>Eukaryota</taxon>
        <taxon>Sar</taxon>
        <taxon>Alveolata</taxon>
        <taxon>Dinophyceae</taxon>
        <taxon>Suessiales</taxon>
        <taxon>Symbiodiniaceae</taxon>
        <taxon>Durusdinium</taxon>
    </lineage>
</organism>
<accession>A0ABP0LTZ7</accession>